<reference evidence="1" key="1">
    <citation type="submission" date="2022-08" db="EMBL/GenBank/DDBJ databases">
        <title>Genome Sequence of Pycnoporus sanguineus.</title>
        <authorList>
            <person name="Buettner E."/>
        </authorList>
    </citation>
    <scope>NUCLEOTIDE SEQUENCE</scope>
    <source>
        <strain evidence="1">CG-C14</strain>
    </source>
</reference>
<gene>
    <name evidence="1" type="ORF">NUW54_g6054</name>
</gene>
<dbReference type="Proteomes" id="UP001144978">
    <property type="component" value="Unassembled WGS sequence"/>
</dbReference>
<dbReference type="EMBL" id="JANSHE010001569">
    <property type="protein sequence ID" value="KAJ3002052.1"/>
    <property type="molecule type" value="Genomic_DNA"/>
</dbReference>
<sequence>MLSIGSESFPDVDSFGLSAGYLWRLLDYPGHRRFRAALRSVVHSDTASWITAEWQKKVKLCRRNHDDHDACWFVSYLAFLRRTTWLSSGDAKIESANADSLTNAWLCLRCGHGRSIATRFGFVTYVEDTLRARESEECVARFCLSSDYRS</sequence>
<evidence type="ECO:0000313" key="2">
    <source>
        <dbReference type="Proteomes" id="UP001144978"/>
    </source>
</evidence>
<proteinExistence type="predicted"/>
<keyword evidence="2" id="KW-1185">Reference proteome</keyword>
<accession>A0ACC1PTE6</accession>
<comment type="caution">
    <text evidence="1">The sequence shown here is derived from an EMBL/GenBank/DDBJ whole genome shotgun (WGS) entry which is preliminary data.</text>
</comment>
<protein>
    <submittedName>
        <fullName evidence="1">Uncharacterized protein</fullName>
    </submittedName>
</protein>
<name>A0ACC1PTE6_9APHY</name>
<evidence type="ECO:0000313" key="1">
    <source>
        <dbReference type="EMBL" id="KAJ3002052.1"/>
    </source>
</evidence>
<organism evidence="1 2">
    <name type="scientific">Trametes sanguinea</name>
    <dbReference type="NCBI Taxonomy" id="158606"/>
    <lineage>
        <taxon>Eukaryota</taxon>
        <taxon>Fungi</taxon>
        <taxon>Dikarya</taxon>
        <taxon>Basidiomycota</taxon>
        <taxon>Agaricomycotina</taxon>
        <taxon>Agaricomycetes</taxon>
        <taxon>Polyporales</taxon>
        <taxon>Polyporaceae</taxon>
        <taxon>Trametes</taxon>
    </lineage>
</organism>